<accession>A0A2I3C502</accession>
<dbReference type="KEGG" id="vag:N646_0822"/>
<dbReference type="EMBL" id="CP006718">
    <property type="protein sequence ID" value="AGV16655.1"/>
    <property type="molecule type" value="Genomic_DNA"/>
</dbReference>
<sequence>MYDFDVHAYKWINLRGVHSGQSKAVALLIQNGADACARDERGNTESMGH</sequence>
<proteinExistence type="predicted"/>
<evidence type="ECO:0000313" key="1">
    <source>
        <dbReference type="EMBL" id="AGV16655.1"/>
    </source>
</evidence>
<dbReference type="AlphaFoldDB" id="A0A2I3C502"/>
<dbReference type="Proteomes" id="UP000016714">
    <property type="component" value="Chromosome 1"/>
</dbReference>
<reference evidence="1 2" key="1">
    <citation type="journal article" date="2015" name="Genome Announc.">
        <title>Complete genome sequence of Vibrio alginolyticus ATCC 17749.</title>
        <authorList>
            <person name="Liu X.F."/>
            <person name="Cao Y."/>
            <person name="Zhang H.L."/>
            <person name="Chen Y.J."/>
            <person name="Hu C.J."/>
        </authorList>
    </citation>
    <scope>NUCLEOTIDE SEQUENCE [LARGE SCALE GENOMIC DNA]</scope>
    <source>
        <strain evidence="2">ATCC 17749 / DSM 2171 / NBRC 15630 / NCIMB 1903 / NCTC 12160 / XII-53</strain>
    </source>
</reference>
<protein>
    <recommendedName>
        <fullName evidence="3">Ankyrin repeat domain-containing protein</fullName>
    </recommendedName>
</protein>
<organism evidence="1 2">
    <name type="scientific">Vibrio alginolyticus (strain ATCC 17749 / DSM 2171 / NBRC 15630 / NCIMB 1903 / NCTC 12160 / XII-53)</name>
    <dbReference type="NCBI Taxonomy" id="1219076"/>
    <lineage>
        <taxon>Bacteria</taxon>
        <taxon>Pseudomonadati</taxon>
        <taxon>Pseudomonadota</taxon>
        <taxon>Gammaproteobacteria</taxon>
        <taxon>Vibrionales</taxon>
        <taxon>Vibrionaceae</taxon>
        <taxon>Vibrio</taxon>
    </lineage>
</organism>
<evidence type="ECO:0000313" key="2">
    <source>
        <dbReference type="Proteomes" id="UP000016714"/>
    </source>
</evidence>
<gene>
    <name evidence="1" type="ORF">N646_0822</name>
</gene>
<dbReference type="HOGENOM" id="CLU_3141990_0_0_6"/>
<name>A0A2I3C502_VIBAX</name>
<dbReference type="RefSeq" id="WP_017634313.1">
    <property type="nucleotide sequence ID" value="NC_022349.1"/>
</dbReference>
<evidence type="ECO:0008006" key="3">
    <source>
        <dbReference type="Google" id="ProtNLM"/>
    </source>
</evidence>